<gene>
    <name evidence="3" type="ORF">LT85_2877</name>
</gene>
<keyword evidence="2" id="KW-0472">Membrane</keyword>
<sequence>MYIVAIAWIYVVFMMAITEANAVAGVMTFLLYGVFPLSIVLYLMGTPQRKRNRQRAENSAQLAAQEKATPAAAAAEQPLAPAKKTE</sequence>
<evidence type="ECO:0000313" key="4">
    <source>
        <dbReference type="Proteomes" id="UP000030302"/>
    </source>
</evidence>
<dbReference type="OrthoDB" id="8565731at2"/>
<feature type="compositionally biased region" description="Low complexity" evidence="1">
    <location>
        <begin position="60"/>
        <end position="86"/>
    </location>
</feature>
<dbReference type="EMBL" id="CP009962">
    <property type="protein sequence ID" value="AIY42035.1"/>
    <property type="molecule type" value="Genomic_DNA"/>
</dbReference>
<dbReference type="AlphaFoldDB" id="A0A0A1FE12"/>
<dbReference type="KEGG" id="care:LT85_2877"/>
<name>A0A0A1FE12_9BURK</name>
<keyword evidence="4" id="KW-1185">Reference proteome</keyword>
<feature type="region of interest" description="Disordered" evidence="1">
    <location>
        <begin position="54"/>
        <end position="86"/>
    </location>
</feature>
<keyword evidence="2 3" id="KW-0812">Transmembrane</keyword>
<evidence type="ECO:0000313" key="3">
    <source>
        <dbReference type="EMBL" id="AIY42035.1"/>
    </source>
</evidence>
<dbReference type="RefSeq" id="WP_038489844.1">
    <property type="nucleotide sequence ID" value="NZ_CP009962.1"/>
</dbReference>
<organism evidence="3 4">
    <name type="scientific">Collimonas arenae</name>
    <dbReference type="NCBI Taxonomy" id="279058"/>
    <lineage>
        <taxon>Bacteria</taxon>
        <taxon>Pseudomonadati</taxon>
        <taxon>Pseudomonadota</taxon>
        <taxon>Betaproteobacteria</taxon>
        <taxon>Burkholderiales</taxon>
        <taxon>Oxalobacteraceae</taxon>
        <taxon>Collimonas</taxon>
    </lineage>
</organism>
<dbReference type="Proteomes" id="UP000030302">
    <property type="component" value="Chromosome"/>
</dbReference>
<accession>A0A0A1FE12</accession>
<proteinExistence type="predicted"/>
<reference evidence="4" key="1">
    <citation type="journal article" date="2014" name="Soil Biol. Biochem.">
        <title>Structure and function of bacterial communities in ageing soils: Insights from the Mendocino ecological staircase.</title>
        <authorList>
            <person name="Uroz S."/>
            <person name="Tech J.J."/>
            <person name="Sawaya N.A."/>
            <person name="Frey-Klett P."/>
            <person name="Leveau J.H.J."/>
        </authorList>
    </citation>
    <scope>NUCLEOTIDE SEQUENCE [LARGE SCALE GENOMIC DNA]</scope>
    <source>
        <strain evidence="4">Cal35</strain>
    </source>
</reference>
<evidence type="ECO:0000256" key="1">
    <source>
        <dbReference type="SAM" id="MobiDB-lite"/>
    </source>
</evidence>
<protein>
    <submittedName>
        <fullName evidence="3">Putative transmembrane protein</fullName>
    </submittedName>
</protein>
<feature type="transmembrane region" description="Helical" evidence="2">
    <location>
        <begin position="22"/>
        <end position="45"/>
    </location>
</feature>
<keyword evidence="2" id="KW-1133">Transmembrane helix</keyword>
<evidence type="ECO:0000256" key="2">
    <source>
        <dbReference type="SAM" id="Phobius"/>
    </source>
</evidence>
<dbReference type="HOGENOM" id="CLU_155097_1_1_4"/>